<organism evidence="2 3">
    <name type="scientific">Lepraria finkii</name>
    <dbReference type="NCBI Taxonomy" id="1340010"/>
    <lineage>
        <taxon>Eukaryota</taxon>
        <taxon>Fungi</taxon>
        <taxon>Dikarya</taxon>
        <taxon>Ascomycota</taxon>
        <taxon>Pezizomycotina</taxon>
        <taxon>Lecanoromycetes</taxon>
        <taxon>OSLEUM clade</taxon>
        <taxon>Lecanoromycetidae</taxon>
        <taxon>Lecanorales</taxon>
        <taxon>Lecanorineae</taxon>
        <taxon>Stereocaulaceae</taxon>
        <taxon>Lepraria</taxon>
    </lineage>
</organism>
<dbReference type="Proteomes" id="UP001590951">
    <property type="component" value="Unassembled WGS sequence"/>
</dbReference>
<name>A0ABR4AZE4_9LECA</name>
<evidence type="ECO:0000313" key="3">
    <source>
        <dbReference type="Proteomes" id="UP001590951"/>
    </source>
</evidence>
<accession>A0ABR4AZE4</accession>
<sequence length="66" mass="7234">MGNSSSPVVQEQFSGFPGDKDAAIPQQQIGIGMTNPHEITETEELPRYAEELEGSLGVKRHELPVR</sequence>
<evidence type="ECO:0000256" key="1">
    <source>
        <dbReference type="SAM" id="MobiDB-lite"/>
    </source>
</evidence>
<proteinExistence type="predicted"/>
<feature type="region of interest" description="Disordered" evidence="1">
    <location>
        <begin position="1"/>
        <end position="22"/>
    </location>
</feature>
<reference evidence="2 3" key="1">
    <citation type="submission" date="2024-09" db="EMBL/GenBank/DDBJ databases">
        <title>Rethinking Asexuality: The Enigmatic Case of Functional Sexual Genes in Lepraria (Stereocaulaceae).</title>
        <authorList>
            <person name="Doellman M."/>
            <person name="Sun Y."/>
            <person name="Barcenas-Pena A."/>
            <person name="Lumbsch H.T."/>
            <person name="Grewe F."/>
        </authorList>
    </citation>
    <scope>NUCLEOTIDE SEQUENCE [LARGE SCALE GENOMIC DNA]</scope>
    <source>
        <strain evidence="2 3">Grewe 0041</strain>
    </source>
</reference>
<protein>
    <submittedName>
        <fullName evidence="2">Uncharacterized protein</fullName>
    </submittedName>
</protein>
<feature type="compositionally biased region" description="Polar residues" evidence="1">
    <location>
        <begin position="1"/>
        <end position="13"/>
    </location>
</feature>
<comment type="caution">
    <text evidence="2">The sequence shown here is derived from an EMBL/GenBank/DDBJ whole genome shotgun (WGS) entry which is preliminary data.</text>
</comment>
<evidence type="ECO:0000313" key="2">
    <source>
        <dbReference type="EMBL" id="KAL2051020.1"/>
    </source>
</evidence>
<dbReference type="EMBL" id="JBHFEH010000040">
    <property type="protein sequence ID" value="KAL2051020.1"/>
    <property type="molecule type" value="Genomic_DNA"/>
</dbReference>
<gene>
    <name evidence="2" type="ORF">ABVK25_008766</name>
</gene>
<keyword evidence="3" id="KW-1185">Reference proteome</keyword>